<evidence type="ECO:0000313" key="2">
    <source>
        <dbReference type="EMBL" id="MEF3834635.1"/>
    </source>
</evidence>
<reference evidence="2 3" key="1">
    <citation type="submission" date="2022-09" db="EMBL/GenBank/DDBJ databases">
        <title>Genome sequencing of Flavivirga sp. MEBiC05379.</title>
        <authorList>
            <person name="Oh H.-M."/>
            <person name="Kwon K.K."/>
            <person name="Park M.J."/>
            <person name="Yang S.-H."/>
        </authorList>
    </citation>
    <scope>NUCLEOTIDE SEQUENCE [LARGE SCALE GENOMIC DNA]</scope>
    <source>
        <strain evidence="2 3">MEBiC05379</strain>
    </source>
</reference>
<evidence type="ECO:0000256" key="1">
    <source>
        <dbReference type="SAM" id="SignalP"/>
    </source>
</evidence>
<dbReference type="RefSeq" id="WP_303306952.1">
    <property type="nucleotide sequence ID" value="NZ_JAODOP010000004.1"/>
</dbReference>
<sequence>MKTNIMKSNFKLLAIVAFLGLFSHSCSRDDDAIDPNADKNSERFKDIEIGNAAFKVPQFNPDLHTQFDYMGKSKVVKITYDISPVNVEEPNTGEAKWQVSNHLVPKDYYEGKLNPHIHYHVFFDPVNKNFPKIRPAKGVYSLKITIIEEDNSESYITKQFEIVKKFSEIEIGSNNEVKIGSDALDIKFKYDAGSNTVSEVKYELWFEEWREGQNVAVGKWDNKIVVLPKNLYENQSIPNINTPLEINPDSPLGEYWLNIYVKESGENEAVKLSIPFSIVE</sequence>
<name>A0ABU7XV90_9FLAO</name>
<accession>A0ABU7XV90</accession>
<organism evidence="2 3">
    <name type="scientific">Flavivirga spongiicola</name>
    <dbReference type="NCBI Taxonomy" id="421621"/>
    <lineage>
        <taxon>Bacteria</taxon>
        <taxon>Pseudomonadati</taxon>
        <taxon>Bacteroidota</taxon>
        <taxon>Flavobacteriia</taxon>
        <taxon>Flavobacteriales</taxon>
        <taxon>Flavobacteriaceae</taxon>
        <taxon>Flavivirga</taxon>
    </lineage>
</organism>
<dbReference type="Proteomes" id="UP001337305">
    <property type="component" value="Unassembled WGS sequence"/>
</dbReference>
<evidence type="ECO:0000313" key="3">
    <source>
        <dbReference type="Proteomes" id="UP001337305"/>
    </source>
</evidence>
<feature type="chain" id="PRO_5046669626" description="DUF4625 domain-containing protein" evidence="1">
    <location>
        <begin position="29"/>
        <end position="280"/>
    </location>
</feature>
<dbReference type="EMBL" id="JAODOP010000004">
    <property type="protein sequence ID" value="MEF3834635.1"/>
    <property type="molecule type" value="Genomic_DNA"/>
</dbReference>
<comment type="caution">
    <text evidence="2">The sequence shown here is derived from an EMBL/GenBank/DDBJ whole genome shotgun (WGS) entry which is preliminary data.</text>
</comment>
<gene>
    <name evidence="2" type="ORF">N1F79_15970</name>
</gene>
<feature type="signal peptide" evidence="1">
    <location>
        <begin position="1"/>
        <end position="28"/>
    </location>
</feature>
<keyword evidence="3" id="KW-1185">Reference proteome</keyword>
<keyword evidence="1" id="KW-0732">Signal</keyword>
<proteinExistence type="predicted"/>
<protein>
    <recommendedName>
        <fullName evidence="4">DUF4625 domain-containing protein</fullName>
    </recommendedName>
</protein>
<evidence type="ECO:0008006" key="4">
    <source>
        <dbReference type="Google" id="ProtNLM"/>
    </source>
</evidence>